<proteinExistence type="predicted"/>
<dbReference type="RefSeq" id="WP_183986166.1">
    <property type="nucleotide sequence ID" value="NZ_JACIEV010000009.1"/>
</dbReference>
<dbReference type="EMBL" id="JACIEV010000009">
    <property type="protein sequence ID" value="MBB4155045.1"/>
    <property type="molecule type" value="Genomic_DNA"/>
</dbReference>
<gene>
    <name evidence="1" type="ORF">GGQ80_002962</name>
</gene>
<evidence type="ECO:0000313" key="1">
    <source>
        <dbReference type="EMBL" id="MBB4155045.1"/>
    </source>
</evidence>
<organism evidence="1 2">
    <name type="scientific">Sphingomonas jinjuensis</name>
    <dbReference type="NCBI Taxonomy" id="535907"/>
    <lineage>
        <taxon>Bacteria</taxon>
        <taxon>Pseudomonadati</taxon>
        <taxon>Pseudomonadota</taxon>
        <taxon>Alphaproteobacteria</taxon>
        <taxon>Sphingomonadales</taxon>
        <taxon>Sphingomonadaceae</taxon>
        <taxon>Sphingomonas</taxon>
    </lineage>
</organism>
<protein>
    <submittedName>
        <fullName evidence="1">Uncharacterized protein</fullName>
    </submittedName>
</protein>
<comment type="caution">
    <text evidence="1">The sequence shown here is derived from an EMBL/GenBank/DDBJ whole genome shotgun (WGS) entry which is preliminary data.</text>
</comment>
<accession>A0A840FP35</accession>
<reference evidence="1 2" key="1">
    <citation type="submission" date="2020-08" db="EMBL/GenBank/DDBJ databases">
        <title>Genomic Encyclopedia of Type Strains, Phase IV (KMG-IV): sequencing the most valuable type-strain genomes for metagenomic binning, comparative biology and taxonomic classification.</title>
        <authorList>
            <person name="Goeker M."/>
        </authorList>
    </citation>
    <scope>NUCLEOTIDE SEQUENCE [LARGE SCALE GENOMIC DNA]</scope>
    <source>
        <strain evidence="1 2">YC6723</strain>
    </source>
</reference>
<sequence length="69" mass="7893">MGASDSKEAGLAVEEMIAAAPDRNKTRRNDAGHQLVHFTFDKEAKRQIKELKLWEQRSETVELEIVGRR</sequence>
<keyword evidence="2" id="KW-1185">Reference proteome</keyword>
<dbReference type="AlphaFoldDB" id="A0A840FP35"/>
<dbReference type="Proteomes" id="UP000529795">
    <property type="component" value="Unassembled WGS sequence"/>
</dbReference>
<name>A0A840FP35_9SPHN</name>
<evidence type="ECO:0000313" key="2">
    <source>
        <dbReference type="Proteomes" id="UP000529795"/>
    </source>
</evidence>